<proteinExistence type="predicted"/>
<keyword evidence="3" id="KW-1185">Reference proteome</keyword>
<reference evidence="2 3" key="1">
    <citation type="journal article" date="2019" name="Sci. Rep.">
        <title>Orb-weaving spider Araneus ventricosus genome elucidates the spidroin gene catalogue.</title>
        <authorList>
            <person name="Kono N."/>
            <person name="Nakamura H."/>
            <person name="Ohtoshi R."/>
            <person name="Moran D.A.P."/>
            <person name="Shinohara A."/>
            <person name="Yoshida Y."/>
            <person name="Fujiwara M."/>
            <person name="Mori M."/>
            <person name="Tomita M."/>
            <person name="Arakawa K."/>
        </authorList>
    </citation>
    <scope>NUCLEOTIDE SEQUENCE [LARGE SCALE GENOMIC DNA]</scope>
</reference>
<accession>A0A4Y2DD93</accession>
<sequence length="153" mass="17482">MTRDDDTEHKEKDDEENSEEIPPSVQETLQSLRTLRRSVQYRTESFEEHYSYEWLLNECSKTKTVSISPPPPGGHLAWCQPQKGGTFWSAREVSEEDIVALVNERNNSIIDSSSDMEEEQDEPVHSIADAKAATNVLNNFFAREYLRTCCGPV</sequence>
<evidence type="ECO:0000256" key="1">
    <source>
        <dbReference type="SAM" id="MobiDB-lite"/>
    </source>
</evidence>
<comment type="caution">
    <text evidence="2">The sequence shown here is derived from an EMBL/GenBank/DDBJ whole genome shotgun (WGS) entry which is preliminary data.</text>
</comment>
<feature type="compositionally biased region" description="Basic and acidic residues" evidence="1">
    <location>
        <begin position="1"/>
        <end position="12"/>
    </location>
</feature>
<organism evidence="2 3">
    <name type="scientific">Araneus ventricosus</name>
    <name type="common">Orbweaver spider</name>
    <name type="synonym">Epeira ventricosa</name>
    <dbReference type="NCBI Taxonomy" id="182803"/>
    <lineage>
        <taxon>Eukaryota</taxon>
        <taxon>Metazoa</taxon>
        <taxon>Ecdysozoa</taxon>
        <taxon>Arthropoda</taxon>
        <taxon>Chelicerata</taxon>
        <taxon>Arachnida</taxon>
        <taxon>Araneae</taxon>
        <taxon>Araneomorphae</taxon>
        <taxon>Entelegynae</taxon>
        <taxon>Araneoidea</taxon>
        <taxon>Araneidae</taxon>
        <taxon>Araneus</taxon>
    </lineage>
</organism>
<gene>
    <name evidence="2" type="ORF">AVEN_72020_1</name>
</gene>
<evidence type="ECO:0000313" key="3">
    <source>
        <dbReference type="Proteomes" id="UP000499080"/>
    </source>
</evidence>
<feature type="region of interest" description="Disordered" evidence="1">
    <location>
        <begin position="1"/>
        <end position="26"/>
    </location>
</feature>
<dbReference type="AlphaFoldDB" id="A0A4Y2DD93"/>
<evidence type="ECO:0000313" key="2">
    <source>
        <dbReference type="EMBL" id="GBM14753.1"/>
    </source>
</evidence>
<protein>
    <submittedName>
        <fullName evidence="2">Uncharacterized protein</fullName>
    </submittedName>
</protein>
<dbReference type="OrthoDB" id="6590871at2759"/>
<dbReference type="Proteomes" id="UP000499080">
    <property type="component" value="Unassembled WGS sequence"/>
</dbReference>
<name>A0A4Y2DD93_ARAVE</name>
<dbReference type="EMBL" id="BGPR01000347">
    <property type="protein sequence ID" value="GBM14753.1"/>
    <property type="molecule type" value="Genomic_DNA"/>
</dbReference>